<organism evidence="3 4">
    <name type="scientific">Aphanomyces stellatus</name>
    <dbReference type="NCBI Taxonomy" id="120398"/>
    <lineage>
        <taxon>Eukaryota</taxon>
        <taxon>Sar</taxon>
        <taxon>Stramenopiles</taxon>
        <taxon>Oomycota</taxon>
        <taxon>Saprolegniomycetes</taxon>
        <taxon>Saprolegniales</taxon>
        <taxon>Verrucalvaceae</taxon>
        <taxon>Aphanomyces</taxon>
    </lineage>
</organism>
<evidence type="ECO:0000313" key="2">
    <source>
        <dbReference type="EMBL" id="KAF0683933.1"/>
    </source>
</evidence>
<evidence type="ECO:0000313" key="3">
    <source>
        <dbReference type="EMBL" id="VFU00657.1"/>
    </source>
</evidence>
<proteinExistence type="predicted"/>
<gene>
    <name evidence="3" type="primary">Aste57867_24014</name>
    <name evidence="2" type="ORF">As57867_023941</name>
    <name evidence="3" type="ORF">ASTE57867_24014</name>
</gene>
<dbReference type="Proteomes" id="UP000332933">
    <property type="component" value="Unassembled WGS sequence"/>
</dbReference>
<protein>
    <submittedName>
        <fullName evidence="3">Aste57867_24014 protein</fullName>
    </submittedName>
</protein>
<evidence type="ECO:0000313" key="4">
    <source>
        <dbReference type="Proteomes" id="UP000332933"/>
    </source>
</evidence>
<reference evidence="3 4" key="1">
    <citation type="submission" date="2019-03" db="EMBL/GenBank/DDBJ databases">
        <authorList>
            <person name="Gaulin E."/>
            <person name="Dumas B."/>
        </authorList>
    </citation>
    <scope>NUCLEOTIDE SEQUENCE [LARGE SCALE GENOMIC DNA]</scope>
    <source>
        <strain evidence="3">CBS 568.67</strain>
    </source>
</reference>
<evidence type="ECO:0000256" key="1">
    <source>
        <dbReference type="SAM" id="MobiDB-lite"/>
    </source>
</evidence>
<dbReference type="EMBL" id="VJMH01007338">
    <property type="protein sequence ID" value="KAF0683933.1"/>
    <property type="molecule type" value="Genomic_DNA"/>
</dbReference>
<name>A0A485LTM8_9STRA</name>
<reference evidence="2" key="2">
    <citation type="submission" date="2019-06" db="EMBL/GenBank/DDBJ databases">
        <title>Genomics analysis of Aphanomyces spp. identifies a new class of oomycete effector associated with host adaptation.</title>
        <authorList>
            <person name="Gaulin E."/>
        </authorList>
    </citation>
    <scope>NUCLEOTIDE SEQUENCE</scope>
    <source>
        <strain evidence="2">CBS 578.67</strain>
    </source>
</reference>
<feature type="region of interest" description="Disordered" evidence="1">
    <location>
        <begin position="117"/>
        <end position="136"/>
    </location>
</feature>
<accession>A0A485LTM8</accession>
<dbReference type="AlphaFoldDB" id="A0A485LTM8"/>
<dbReference type="EMBL" id="CAADRA010007364">
    <property type="protein sequence ID" value="VFU00657.1"/>
    <property type="molecule type" value="Genomic_DNA"/>
</dbReference>
<keyword evidence="4" id="KW-1185">Reference proteome</keyword>
<sequence length="136" mass="14665">MSEATFAQLPFCIWTPKMDASAAAVPAGGDSPKGAKIESMLEGASSQVKLSYVSGANEVAGTHHAQLAQSYHELLGKMELQRTGHSLDAASAPPAMHDPAEDIRPPFLLEKKVMPKGHEPNLIDHRHLKQPSRDTF</sequence>